<reference evidence="3 4" key="3">
    <citation type="submission" date="2019-12" db="UniProtKB">
        <authorList>
            <consortium name="WormBaseParasite"/>
        </authorList>
    </citation>
    <scope>IDENTIFICATION</scope>
</reference>
<keyword evidence="2" id="KW-1185">Reference proteome</keyword>
<name>A0A5S6PZ55_TRIMR</name>
<dbReference type="WBParaSite" id="TMUE_0000000017.1">
    <property type="protein sequence ID" value="TMUE_0000000017.1"/>
    <property type="gene ID" value="WBGene00295965"/>
</dbReference>
<evidence type="ECO:0000313" key="4">
    <source>
        <dbReference type="WBParaSite" id="TMUE_2000007619.1"/>
    </source>
</evidence>
<evidence type="ECO:0000256" key="1">
    <source>
        <dbReference type="SAM" id="MobiDB-lite"/>
    </source>
</evidence>
<organism evidence="2 3">
    <name type="scientific">Trichuris muris</name>
    <name type="common">Mouse whipworm</name>
    <dbReference type="NCBI Taxonomy" id="70415"/>
    <lineage>
        <taxon>Eukaryota</taxon>
        <taxon>Metazoa</taxon>
        <taxon>Ecdysozoa</taxon>
        <taxon>Nematoda</taxon>
        <taxon>Enoplea</taxon>
        <taxon>Dorylaimia</taxon>
        <taxon>Trichinellida</taxon>
        <taxon>Trichuridae</taxon>
        <taxon>Trichuris</taxon>
    </lineage>
</organism>
<feature type="region of interest" description="Disordered" evidence="1">
    <location>
        <begin position="73"/>
        <end position="101"/>
    </location>
</feature>
<dbReference type="AlphaFoldDB" id="A0A5S6PZ55"/>
<accession>A0A5S6PZ55</accession>
<sequence>MTVYVRCTPVEAVVPRWGKPLRAVMFAQGRLFRERMKSTVAPPIACHRKSAKSMVALPTYSMGSRLYEKNTRMGETIEGSKSQNAKFSKSRKGEEVNSLAKGESKKPTLFAKVSVPTNLEERYADTLRSAEIAVNV</sequence>
<reference evidence="2" key="1">
    <citation type="submission" date="2013-11" db="EMBL/GenBank/DDBJ databases">
        <authorList>
            <person name="Aslett M."/>
        </authorList>
    </citation>
    <scope>NUCLEOTIDE SEQUENCE [LARGE SCALE GENOMIC DNA]</scope>
    <source>
        <strain evidence="2">Edinburgh</strain>
    </source>
</reference>
<evidence type="ECO:0000313" key="2">
    <source>
        <dbReference type="Proteomes" id="UP000046395"/>
    </source>
</evidence>
<reference evidence="2" key="2">
    <citation type="submission" date="2014-03" db="EMBL/GenBank/DDBJ databases">
        <title>The whipworm genome and dual-species transcriptomics of an intimate host-pathogen interaction.</title>
        <authorList>
            <person name="Foth B.J."/>
            <person name="Tsai I.J."/>
            <person name="Reid A.J."/>
            <person name="Bancroft A.J."/>
            <person name="Nichol S."/>
            <person name="Tracey A."/>
            <person name="Holroyd N."/>
            <person name="Cotton J.A."/>
            <person name="Stanley E.J."/>
            <person name="Zarowiecki M."/>
            <person name="Liu J.Z."/>
            <person name="Huckvale T."/>
            <person name="Cooper P.J."/>
            <person name="Grencis R.K."/>
            <person name="Berriman M."/>
        </authorList>
    </citation>
    <scope>NUCLEOTIDE SEQUENCE [LARGE SCALE GENOMIC DNA]</scope>
    <source>
        <strain evidence="2">Edinburgh</strain>
    </source>
</reference>
<dbReference type="WBParaSite" id="TMUE_2000007619.1">
    <property type="protein sequence ID" value="TMUE_2000007619.1"/>
    <property type="gene ID" value="WBGene00299949"/>
</dbReference>
<proteinExistence type="predicted"/>
<evidence type="ECO:0000313" key="3">
    <source>
        <dbReference type="WBParaSite" id="TMUE_0000000017.1"/>
    </source>
</evidence>
<protein>
    <submittedName>
        <fullName evidence="3 4">Uncharacterized protein</fullName>
    </submittedName>
</protein>
<dbReference type="Proteomes" id="UP000046395">
    <property type="component" value="Unassembled WGS sequence"/>
</dbReference>